<evidence type="ECO:0000256" key="3">
    <source>
        <dbReference type="ARBA" id="ARBA00022692"/>
    </source>
</evidence>
<feature type="transmembrane region" description="Helical" evidence="6">
    <location>
        <begin position="39"/>
        <end position="60"/>
    </location>
</feature>
<dbReference type="Proteomes" id="UP001151516">
    <property type="component" value="Unassembled WGS sequence"/>
</dbReference>
<feature type="transmembrane region" description="Helical" evidence="6">
    <location>
        <begin position="81"/>
        <end position="98"/>
    </location>
</feature>
<organism evidence="7 8">
    <name type="scientific">Coemansia spiralis</name>
    <dbReference type="NCBI Taxonomy" id="417178"/>
    <lineage>
        <taxon>Eukaryota</taxon>
        <taxon>Fungi</taxon>
        <taxon>Fungi incertae sedis</taxon>
        <taxon>Zoopagomycota</taxon>
        <taxon>Kickxellomycotina</taxon>
        <taxon>Kickxellomycetes</taxon>
        <taxon>Kickxellales</taxon>
        <taxon>Kickxellaceae</taxon>
        <taxon>Coemansia</taxon>
    </lineage>
</organism>
<sequence>MAFVEELRTGNFSLYGQWLALLSGVLLIVLGSVTFLAHVLFSILAIIFGVICIIIEIPFLMKLFPTGPTFNRVFGGLKNHWWRFVAYLVFAAVTWASLAKGGGILAIGAVTITLAAGCYLIAAVKKQAKVTTTMLGGTGVQSHYFDTRNAVPV</sequence>
<keyword evidence="8" id="KW-1185">Reference proteome</keyword>
<dbReference type="AlphaFoldDB" id="A0A9W8L6I0"/>
<protein>
    <submittedName>
        <fullName evidence="7">Golgi apparatus membrane protein tvp18</fullName>
    </submittedName>
</protein>
<gene>
    <name evidence="7" type="primary">TVP18</name>
    <name evidence="7" type="ORF">IWW39_001478</name>
</gene>
<evidence type="ECO:0000256" key="1">
    <source>
        <dbReference type="ARBA" id="ARBA00004127"/>
    </source>
</evidence>
<keyword evidence="4 6" id="KW-1133">Transmembrane helix</keyword>
<evidence type="ECO:0000256" key="6">
    <source>
        <dbReference type="SAM" id="Phobius"/>
    </source>
</evidence>
<dbReference type="Pfam" id="PF10233">
    <property type="entry name" value="Cg6151-P"/>
    <property type="match status" value="1"/>
</dbReference>
<keyword evidence="3 6" id="KW-0812">Transmembrane</keyword>
<reference evidence="7" key="1">
    <citation type="submission" date="2022-07" db="EMBL/GenBank/DDBJ databases">
        <title>Phylogenomic reconstructions and comparative analyses of Kickxellomycotina fungi.</title>
        <authorList>
            <person name="Reynolds N.K."/>
            <person name="Stajich J.E."/>
            <person name="Barry K."/>
            <person name="Grigoriev I.V."/>
            <person name="Crous P."/>
            <person name="Smith M.E."/>
        </authorList>
    </citation>
    <scope>NUCLEOTIDE SEQUENCE</scope>
    <source>
        <strain evidence="7">CBS 109367</strain>
    </source>
</reference>
<evidence type="ECO:0000313" key="7">
    <source>
        <dbReference type="EMBL" id="KAJ2689453.1"/>
    </source>
</evidence>
<dbReference type="GO" id="GO:0012505">
    <property type="term" value="C:endomembrane system"/>
    <property type="evidence" value="ECO:0007669"/>
    <property type="project" value="UniProtKB-SubCell"/>
</dbReference>
<feature type="transmembrane region" description="Helical" evidence="6">
    <location>
        <begin position="12"/>
        <end position="33"/>
    </location>
</feature>
<dbReference type="SMART" id="SM01077">
    <property type="entry name" value="Cg6151-P"/>
    <property type="match status" value="1"/>
</dbReference>
<feature type="transmembrane region" description="Helical" evidence="6">
    <location>
        <begin position="104"/>
        <end position="124"/>
    </location>
</feature>
<dbReference type="EMBL" id="JANBTX010000025">
    <property type="protein sequence ID" value="KAJ2689453.1"/>
    <property type="molecule type" value="Genomic_DNA"/>
</dbReference>
<dbReference type="PANTHER" id="PTHR13314:SF2">
    <property type="entry name" value="CALCIUM CHANNEL FLOWER HOMOLOG"/>
    <property type="match status" value="1"/>
</dbReference>
<name>A0A9W8L6I0_9FUNG</name>
<evidence type="ECO:0000313" key="8">
    <source>
        <dbReference type="Proteomes" id="UP001151516"/>
    </source>
</evidence>
<comment type="caution">
    <text evidence="7">The sequence shown here is derived from an EMBL/GenBank/DDBJ whole genome shotgun (WGS) entry which is preliminary data.</text>
</comment>
<dbReference type="PANTHER" id="PTHR13314">
    <property type="entry name" value="CALCIUM CHANNEL FLOWER HOMOLOG"/>
    <property type="match status" value="1"/>
</dbReference>
<comment type="subcellular location">
    <subcellularLocation>
        <location evidence="1">Endomembrane system</location>
        <topology evidence="1">Multi-pass membrane protein</topology>
    </subcellularLocation>
</comment>
<dbReference type="OrthoDB" id="5591789at2759"/>
<keyword evidence="5 6" id="KW-0472">Membrane</keyword>
<accession>A0A9W8L6I0</accession>
<proteinExistence type="inferred from homology"/>
<evidence type="ECO:0000256" key="5">
    <source>
        <dbReference type="ARBA" id="ARBA00023136"/>
    </source>
</evidence>
<evidence type="ECO:0000256" key="4">
    <source>
        <dbReference type="ARBA" id="ARBA00022989"/>
    </source>
</evidence>
<dbReference type="GO" id="GO:0016192">
    <property type="term" value="P:vesicle-mediated transport"/>
    <property type="evidence" value="ECO:0007669"/>
    <property type="project" value="TreeGrafter"/>
</dbReference>
<dbReference type="InterPro" id="IPR019365">
    <property type="entry name" value="TVP18/Ca-channel_flower"/>
</dbReference>
<evidence type="ECO:0000256" key="2">
    <source>
        <dbReference type="ARBA" id="ARBA00005738"/>
    </source>
</evidence>
<dbReference type="GO" id="GO:0016020">
    <property type="term" value="C:membrane"/>
    <property type="evidence" value="ECO:0007669"/>
    <property type="project" value="InterPro"/>
</dbReference>
<comment type="similarity">
    <text evidence="2">Belongs to the TVP18 family.</text>
</comment>